<dbReference type="RefSeq" id="WP_223903647.1">
    <property type="nucleotide sequence ID" value="NZ_AP024238.1"/>
</dbReference>
<feature type="chain" id="PRO_5046884497" description="Cytochrome b562" evidence="2">
    <location>
        <begin position="27"/>
        <end position="114"/>
    </location>
</feature>
<evidence type="ECO:0000313" key="3">
    <source>
        <dbReference type="EMBL" id="BCO27609.1"/>
    </source>
</evidence>
<keyword evidence="4" id="KW-1185">Reference proteome</keyword>
<accession>A0ABN6D6E8</accession>
<evidence type="ECO:0008006" key="5">
    <source>
        <dbReference type="Google" id="ProtNLM"/>
    </source>
</evidence>
<feature type="region of interest" description="Disordered" evidence="1">
    <location>
        <begin position="50"/>
        <end position="69"/>
    </location>
</feature>
<feature type="signal peptide" evidence="2">
    <location>
        <begin position="1"/>
        <end position="26"/>
    </location>
</feature>
<evidence type="ECO:0000313" key="4">
    <source>
        <dbReference type="Proteomes" id="UP000824366"/>
    </source>
</evidence>
<evidence type="ECO:0000256" key="1">
    <source>
        <dbReference type="SAM" id="MobiDB-lite"/>
    </source>
</evidence>
<organism evidence="3 4">
    <name type="scientific">Rhodoferax lithotrophicus</name>
    <dbReference type="NCBI Taxonomy" id="2798804"/>
    <lineage>
        <taxon>Bacteria</taxon>
        <taxon>Pseudomonadati</taxon>
        <taxon>Pseudomonadota</taxon>
        <taxon>Betaproteobacteria</taxon>
        <taxon>Burkholderiales</taxon>
        <taxon>Comamonadaceae</taxon>
        <taxon>Rhodoferax</taxon>
    </lineage>
</organism>
<keyword evidence="2" id="KW-0732">Signal</keyword>
<dbReference type="Proteomes" id="UP000824366">
    <property type="component" value="Chromosome"/>
</dbReference>
<proteinExistence type="predicted"/>
<dbReference type="EMBL" id="AP024238">
    <property type="protein sequence ID" value="BCO27609.1"/>
    <property type="molecule type" value="Genomic_DNA"/>
</dbReference>
<name>A0ABN6D6E8_9BURK</name>
<sequence>MSRPLTPGFKTASLAVALLFGVGAPAASPVTDLMLAANAPYRMVLYKTHGHSQDEAQQAPAEPKNNPEFNGLLKAVNQSVSSLEATLLNQDMSAVNEATSKLKGSYSKMFAKFG</sequence>
<evidence type="ECO:0000256" key="2">
    <source>
        <dbReference type="SAM" id="SignalP"/>
    </source>
</evidence>
<gene>
    <name evidence="3" type="ORF">MIZ03_2498</name>
</gene>
<protein>
    <recommendedName>
        <fullName evidence="5">Cytochrome b562</fullName>
    </recommendedName>
</protein>
<reference evidence="3 4" key="1">
    <citation type="journal article" date="2021" name="Microbiol. Spectr.">
        <title>A Single Bacterium Capable of Oxidation and Reduction of Iron at Circumneutral pH.</title>
        <authorList>
            <person name="Kato S."/>
            <person name="Ohkuma M."/>
        </authorList>
    </citation>
    <scope>NUCLEOTIDE SEQUENCE [LARGE SCALE GENOMIC DNA]</scope>
    <source>
        <strain evidence="3 4">MIZ03</strain>
    </source>
</reference>